<feature type="compositionally biased region" description="Polar residues" evidence="5">
    <location>
        <begin position="261"/>
        <end position="273"/>
    </location>
</feature>
<keyword evidence="4" id="KW-0964">Secreted</keyword>
<proteinExistence type="inferred from homology"/>
<evidence type="ECO:0000256" key="1">
    <source>
        <dbReference type="ARBA" id="ARBA00004613"/>
    </source>
</evidence>
<dbReference type="GO" id="GO:0007166">
    <property type="term" value="P:cell surface receptor signaling pathway"/>
    <property type="evidence" value="ECO:0007669"/>
    <property type="project" value="TreeGrafter"/>
</dbReference>
<name>A0AAV1PQE0_SCOSC</name>
<feature type="region of interest" description="Disordered" evidence="5">
    <location>
        <begin position="487"/>
        <end position="515"/>
    </location>
</feature>
<dbReference type="Gene3D" id="1.20.1250.10">
    <property type="match status" value="2"/>
</dbReference>
<evidence type="ECO:0000256" key="3">
    <source>
        <dbReference type="ARBA" id="ARBA00022514"/>
    </source>
</evidence>
<reference evidence="6 7" key="1">
    <citation type="submission" date="2024-01" db="EMBL/GenBank/DDBJ databases">
        <authorList>
            <person name="Alioto T."/>
            <person name="Alioto T."/>
            <person name="Gomez Garrido J."/>
        </authorList>
    </citation>
    <scope>NUCLEOTIDE SEQUENCE [LARGE SCALE GENOMIC DNA]</scope>
</reference>
<evidence type="ECO:0000313" key="7">
    <source>
        <dbReference type="Proteomes" id="UP001314229"/>
    </source>
</evidence>
<dbReference type="EMBL" id="CAWUFR010000211">
    <property type="protein sequence ID" value="CAK6972737.1"/>
    <property type="molecule type" value="Genomic_DNA"/>
</dbReference>
<dbReference type="GO" id="GO:0005125">
    <property type="term" value="F:cytokine activity"/>
    <property type="evidence" value="ECO:0007669"/>
    <property type="project" value="UniProtKB-KW"/>
</dbReference>
<dbReference type="AlphaFoldDB" id="A0AAV1PQE0"/>
<evidence type="ECO:0000256" key="4">
    <source>
        <dbReference type="ARBA" id="ARBA00022525"/>
    </source>
</evidence>
<feature type="compositionally biased region" description="Basic and acidic residues" evidence="5">
    <location>
        <begin position="305"/>
        <end position="343"/>
    </location>
</feature>
<dbReference type="GO" id="GO:0005615">
    <property type="term" value="C:extracellular space"/>
    <property type="evidence" value="ECO:0007669"/>
    <property type="project" value="UniProtKB-KW"/>
</dbReference>
<comment type="similarity">
    <text evidence="2">Belongs to the IL-6 superfamily.</text>
</comment>
<accession>A0AAV1PQE0</accession>
<dbReference type="PANTHER" id="PTHR21353">
    <property type="match status" value="1"/>
</dbReference>
<evidence type="ECO:0000313" key="6">
    <source>
        <dbReference type="EMBL" id="CAK6972737.1"/>
    </source>
</evidence>
<keyword evidence="3" id="KW-0202">Cytokine</keyword>
<comment type="subcellular location">
    <subcellularLocation>
        <location evidence="1">Secreted</location>
    </subcellularLocation>
</comment>
<feature type="compositionally biased region" description="Low complexity" evidence="5">
    <location>
        <begin position="492"/>
        <end position="502"/>
    </location>
</feature>
<feature type="region of interest" description="Disordered" evidence="5">
    <location>
        <begin position="261"/>
        <end position="432"/>
    </location>
</feature>
<feature type="compositionally biased region" description="Acidic residues" evidence="5">
    <location>
        <begin position="386"/>
        <end position="396"/>
    </location>
</feature>
<gene>
    <name evidence="6" type="ORF">FSCOSCO3_A018894</name>
</gene>
<evidence type="ECO:0000256" key="2">
    <source>
        <dbReference type="ARBA" id="ARBA00007432"/>
    </source>
</evidence>
<comment type="caution">
    <text evidence="6">The sequence shown here is derived from an EMBL/GenBank/DDBJ whole genome shotgun (WGS) entry which is preliminary data.</text>
</comment>
<feature type="compositionally biased region" description="Basic and acidic residues" evidence="5">
    <location>
        <begin position="353"/>
        <end position="385"/>
    </location>
</feature>
<protein>
    <submittedName>
        <fullName evidence="6">Uncharacterized protein clcf1</fullName>
    </submittedName>
</protein>
<organism evidence="6 7">
    <name type="scientific">Scomber scombrus</name>
    <name type="common">Atlantic mackerel</name>
    <name type="synonym">Scomber vernalis</name>
    <dbReference type="NCBI Taxonomy" id="13677"/>
    <lineage>
        <taxon>Eukaryota</taxon>
        <taxon>Metazoa</taxon>
        <taxon>Chordata</taxon>
        <taxon>Craniata</taxon>
        <taxon>Vertebrata</taxon>
        <taxon>Euteleostomi</taxon>
        <taxon>Actinopterygii</taxon>
        <taxon>Neopterygii</taxon>
        <taxon>Teleostei</taxon>
        <taxon>Neoteleostei</taxon>
        <taxon>Acanthomorphata</taxon>
        <taxon>Pelagiaria</taxon>
        <taxon>Scombriformes</taxon>
        <taxon>Scombridae</taxon>
        <taxon>Scomber</taxon>
    </lineage>
</organism>
<dbReference type="InterPro" id="IPR010681">
    <property type="entry name" value="PRF/CT"/>
</dbReference>
<dbReference type="Proteomes" id="UP001314229">
    <property type="component" value="Unassembled WGS sequence"/>
</dbReference>
<dbReference type="PANTHER" id="PTHR21353:SF7">
    <property type="entry name" value="CARDIOTROPHIN-LIKE CYTOKINE FACTOR 1"/>
    <property type="match status" value="1"/>
</dbReference>
<dbReference type="InterPro" id="IPR009079">
    <property type="entry name" value="4_helix_cytokine-like_core"/>
</dbReference>
<evidence type="ECO:0000256" key="5">
    <source>
        <dbReference type="SAM" id="MobiDB-lite"/>
    </source>
</evidence>
<keyword evidence="7" id="KW-1185">Reference proteome</keyword>
<sequence length="618" mass="69034">MTESRDNKRNVCRARAQEEVLTESNGKECESESVKVEHEQDGEKWTNMKFLNAENHLSAPFSLFETRERGSKKCPNYHLDTQDVSVIEETSHSVCLKVNHGLYVLSTVHQNHLILLLAAAMATALDSSHNLASERSSIESTYELTKYLEYQLKEIKDVYLTYLGPPFNEKDFSPPRPNSTALSLPSAATRLELWHGLENQARLAQNQKAYSVLLAAVRELARSTLCPSLKTSLLHFCTGLDGLLGSISALMTTLGYALPPSSANSGSDVNTGGLQHLQMGAGGDQPAPLMSQNLYRSRAGTRAESSQRNERRSGMRVVSGEREDSLTRDVVEKRRGKERKRAEVTAAGGRSGRLKEKGRGERGRRGRREEPESREWALSEEGKAGEEEEEELEQDGAAETGGRRRRLLSINEDGEEGERQPGAMVSVSYPGTESSSSLLQPIIQSNNNNNNQYSYNLNLHHSDTLRQEDGVFVERGRVFLMEEERQIDMEGTSSSTSTSFSTLHHQRRPPRSLFSPTLQPPLSTFSFLYQFGAGEEHTLLPQPVPLSLRRGTSLLSPSFTPLLSSTSSSSASSSLLSVRPTMNDFARKVEGFWILRELQSWLWRSAKDFNRLKRRLRG</sequence>
<dbReference type="SUPFAM" id="SSF47266">
    <property type="entry name" value="4-helical cytokines"/>
    <property type="match status" value="1"/>
</dbReference>